<reference evidence="2 3" key="1">
    <citation type="submission" date="2017-03" db="EMBL/GenBank/DDBJ databases">
        <title>Genome Survey of Euroglyphus maynei.</title>
        <authorList>
            <person name="Arlian L.G."/>
            <person name="Morgan M.S."/>
            <person name="Rider S.D."/>
        </authorList>
    </citation>
    <scope>NUCLEOTIDE SEQUENCE [LARGE SCALE GENOMIC DNA]</scope>
    <source>
        <strain evidence="2">Arlian Lab</strain>
        <tissue evidence="2">Whole body</tissue>
    </source>
</reference>
<evidence type="ECO:0000313" key="3">
    <source>
        <dbReference type="Proteomes" id="UP000194236"/>
    </source>
</evidence>
<dbReference type="PANTHER" id="PTHR13230:SF5">
    <property type="entry name" value="GENERAL TRANSCRIPTION FACTOR 3C POLYPEPTIDE 5"/>
    <property type="match status" value="1"/>
</dbReference>
<sequence>DNTNSFLDRFGTKSDGNTHPVNDCDDDQSIDQSYLFRPGQLSTLKRTTFQLCDIQIDQVQQIIHENDGHELECTEKDGWLSKGSMDRIRAIMNRELSLIINDTDLLHEHSQTLNTVDVLPENIEISEVYDEDLGIYHH</sequence>
<feature type="non-terminal residue" evidence="2">
    <location>
        <position position="1"/>
    </location>
</feature>
<dbReference type="PANTHER" id="PTHR13230">
    <property type="entry name" value="GENERAL TRANSCRIPTION FACTOR IIIC, POLYPEPTIDE 5"/>
    <property type="match status" value="1"/>
</dbReference>
<comment type="caution">
    <text evidence="2">The sequence shown here is derived from an EMBL/GenBank/DDBJ whole genome shotgun (WGS) entry which is preliminary data.</text>
</comment>
<dbReference type="GO" id="GO:0001003">
    <property type="term" value="F:RNA polymerase III type 2 promoter sequence-specific DNA binding"/>
    <property type="evidence" value="ECO:0007669"/>
    <property type="project" value="TreeGrafter"/>
</dbReference>
<dbReference type="Proteomes" id="UP000194236">
    <property type="component" value="Unassembled WGS sequence"/>
</dbReference>
<evidence type="ECO:0000313" key="2">
    <source>
        <dbReference type="EMBL" id="OTF73935.1"/>
    </source>
</evidence>
<dbReference type="AlphaFoldDB" id="A0A1Y3B3Q5"/>
<dbReference type="EMBL" id="MUJZ01049377">
    <property type="protein sequence ID" value="OTF73935.1"/>
    <property type="molecule type" value="Genomic_DNA"/>
</dbReference>
<name>A0A1Y3B3Q5_EURMA</name>
<keyword evidence="3" id="KW-1185">Reference proteome</keyword>
<gene>
    <name evidence="2" type="ORF">BLA29_012369</name>
</gene>
<evidence type="ECO:0000256" key="1">
    <source>
        <dbReference type="SAM" id="MobiDB-lite"/>
    </source>
</evidence>
<proteinExistence type="predicted"/>
<feature type="region of interest" description="Disordered" evidence="1">
    <location>
        <begin position="1"/>
        <end position="23"/>
    </location>
</feature>
<dbReference type="GO" id="GO:0001002">
    <property type="term" value="F:RNA polymerase III type 1 promoter sequence-specific DNA binding"/>
    <property type="evidence" value="ECO:0007669"/>
    <property type="project" value="TreeGrafter"/>
</dbReference>
<accession>A0A1Y3B3Q5</accession>
<dbReference type="InterPro" id="IPR040454">
    <property type="entry name" value="TF_IIIC_Tfc1/Sfc1"/>
</dbReference>
<organism evidence="2 3">
    <name type="scientific">Euroglyphus maynei</name>
    <name type="common">Mayne's house dust mite</name>
    <dbReference type="NCBI Taxonomy" id="6958"/>
    <lineage>
        <taxon>Eukaryota</taxon>
        <taxon>Metazoa</taxon>
        <taxon>Ecdysozoa</taxon>
        <taxon>Arthropoda</taxon>
        <taxon>Chelicerata</taxon>
        <taxon>Arachnida</taxon>
        <taxon>Acari</taxon>
        <taxon>Acariformes</taxon>
        <taxon>Sarcoptiformes</taxon>
        <taxon>Astigmata</taxon>
        <taxon>Psoroptidia</taxon>
        <taxon>Analgoidea</taxon>
        <taxon>Pyroglyphidae</taxon>
        <taxon>Pyroglyphinae</taxon>
        <taxon>Euroglyphus</taxon>
    </lineage>
</organism>
<protein>
    <submittedName>
        <fullName evidence="2">Uncharacterized protein</fullName>
    </submittedName>
</protein>
<dbReference type="GO" id="GO:0000127">
    <property type="term" value="C:transcription factor TFIIIC complex"/>
    <property type="evidence" value="ECO:0007669"/>
    <property type="project" value="InterPro"/>
</dbReference>
<dbReference type="GO" id="GO:0006384">
    <property type="term" value="P:transcription initiation at RNA polymerase III promoter"/>
    <property type="evidence" value="ECO:0007669"/>
    <property type="project" value="InterPro"/>
</dbReference>